<dbReference type="KEGG" id="ima:PO878_00065"/>
<gene>
    <name evidence="1" type="ORF">PO878_00065</name>
</gene>
<proteinExistence type="predicted"/>
<dbReference type="AlphaFoldDB" id="A0AAF0BVJ7"/>
<evidence type="ECO:0000313" key="1">
    <source>
        <dbReference type="EMBL" id="WCO67118.1"/>
    </source>
</evidence>
<dbReference type="EMBL" id="CP116942">
    <property type="protein sequence ID" value="WCO67118.1"/>
    <property type="molecule type" value="Genomic_DNA"/>
</dbReference>
<reference evidence="1" key="1">
    <citation type="submission" date="2023-01" db="EMBL/GenBank/DDBJ databases">
        <title>The diversity of Class Acidimicrobiia in South China Sea sediment environments and the proposal of Iamia marina sp. nov., a novel species of the genus Iamia.</title>
        <authorList>
            <person name="He Y."/>
            <person name="Tian X."/>
        </authorList>
    </citation>
    <scope>NUCLEOTIDE SEQUENCE</scope>
    <source>
        <strain evidence="1">DSM 19957</strain>
    </source>
</reference>
<name>A0AAF0BVJ7_9ACTN</name>
<dbReference type="RefSeq" id="WP_272736640.1">
    <property type="nucleotide sequence ID" value="NZ_CP116942.1"/>
</dbReference>
<evidence type="ECO:0000313" key="2">
    <source>
        <dbReference type="Proteomes" id="UP001216390"/>
    </source>
</evidence>
<protein>
    <submittedName>
        <fullName evidence="1">Uncharacterized protein</fullName>
    </submittedName>
</protein>
<accession>A0AAF0BVJ7</accession>
<organism evidence="1 2">
    <name type="scientific">Iamia majanohamensis</name>
    <dbReference type="NCBI Taxonomy" id="467976"/>
    <lineage>
        <taxon>Bacteria</taxon>
        <taxon>Bacillati</taxon>
        <taxon>Actinomycetota</taxon>
        <taxon>Acidimicrobiia</taxon>
        <taxon>Acidimicrobiales</taxon>
        <taxon>Iamiaceae</taxon>
        <taxon>Iamia</taxon>
    </lineage>
</organism>
<keyword evidence="2" id="KW-1185">Reference proteome</keyword>
<dbReference type="Proteomes" id="UP001216390">
    <property type="component" value="Chromosome"/>
</dbReference>
<sequence>MEDLVEVLQRERDLLERLRFRFVGLELVLDALEVRYLDWAVHDVQLARHRAREADLVRAAAVGAVRLDTGDATPSLRDVAAAAPAPWAGMLRDHHDGLCAVVAEIEMHSHRIAQSCRDGLATLARTGRLVQAAQPVGAAVGGLAAPEALADAAPAAAADLDPLAIERMLGEVLTSTSRLRMPALLAFLR</sequence>